<dbReference type="InterPro" id="IPR011006">
    <property type="entry name" value="CheY-like_superfamily"/>
</dbReference>
<evidence type="ECO:0000256" key="3">
    <source>
        <dbReference type="ARBA" id="ARBA00024867"/>
    </source>
</evidence>
<dbReference type="PANTHER" id="PTHR44591">
    <property type="entry name" value="STRESS RESPONSE REGULATOR PROTEIN 1"/>
    <property type="match status" value="1"/>
</dbReference>
<feature type="modified residue" description="4-aspartylphosphate" evidence="4">
    <location>
        <position position="187"/>
    </location>
</feature>
<protein>
    <recommendedName>
        <fullName evidence="1">Stage 0 sporulation protein A homolog</fullName>
    </recommendedName>
</protein>
<dbReference type="GO" id="GO:0000160">
    <property type="term" value="P:phosphorelay signal transduction system"/>
    <property type="evidence" value="ECO:0007669"/>
    <property type="project" value="InterPro"/>
</dbReference>
<comment type="function">
    <text evidence="3">May play the central regulatory role in sporulation. It may be an element of the effector pathway responsible for the activation of sporulation genes in response to nutritional stress. Spo0A may act in concert with spo0H (a sigma factor) to control the expression of some genes that are critical to the sporulation process.</text>
</comment>
<dbReference type="SUPFAM" id="SSF52172">
    <property type="entry name" value="CheY-like"/>
    <property type="match status" value="1"/>
</dbReference>
<evidence type="ECO:0000313" key="6">
    <source>
        <dbReference type="EMBL" id="MBE5920500.1"/>
    </source>
</evidence>
<dbReference type="Pfam" id="PF00072">
    <property type="entry name" value="Response_reg"/>
    <property type="match status" value="1"/>
</dbReference>
<reference evidence="6" key="1">
    <citation type="submission" date="2019-04" db="EMBL/GenBank/DDBJ databases">
        <title>Evolution of Biomass-Degrading Anaerobic Consortia Revealed by Metagenomics.</title>
        <authorList>
            <person name="Peng X."/>
        </authorList>
    </citation>
    <scope>NUCLEOTIDE SEQUENCE</scope>
    <source>
        <strain evidence="6">SIG311</strain>
    </source>
</reference>
<dbReference type="InterPro" id="IPR050595">
    <property type="entry name" value="Bact_response_regulator"/>
</dbReference>
<name>A0A927UDR0_9FIRM</name>
<evidence type="ECO:0000256" key="1">
    <source>
        <dbReference type="ARBA" id="ARBA00018672"/>
    </source>
</evidence>
<evidence type="ECO:0000256" key="4">
    <source>
        <dbReference type="PROSITE-ProRule" id="PRU00169"/>
    </source>
</evidence>
<dbReference type="SMART" id="SM00448">
    <property type="entry name" value="REC"/>
    <property type="match status" value="1"/>
</dbReference>
<keyword evidence="2 4" id="KW-0597">Phosphoprotein</keyword>
<feature type="domain" description="Response regulatory" evidence="5">
    <location>
        <begin position="139"/>
        <end position="254"/>
    </location>
</feature>
<sequence>MKKILLVGKINDAVKGIEQLLGSHFHVQICPLHYEAVSDMLKVVTPDLILISLVGAYEEHNKIFNMLQADHGQVPVLTIGTEAEKRTFLQFYNEQQFDNLIRPVDNTKIMENVCVKIGALLTVRADGSYEVKEVRTRKLVMIVDDNAATLRTIKEMIQDSYDVTVATSGMKALTAMGKNPPDLILLDYEMPVCDGKQTLEMIRADDEFKDIPVIFLTGVSDRAHIEAVLTLKPAGYMLKPAIKEKLLEIIDKTINA</sequence>
<evidence type="ECO:0000313" key="7">
    <source>
        <dbReference type="Proteomes" id="UP000766246"/>
    </source>
</evidence>
<organism evidence="6 7">
    <name type="scientific">Pseudobutyrivibrio ruminis</name>
    <dbReference type="NCBI Taxonomy" id="46206"/>
    <lineage>
        <taxon>Bacteria</taxon>
        <taxon>Bacillati</taxon>
        <taxon>Bacillota</taxon>
        <taxon>Clostridia</taxon>
        <taxon>Lachnospirales</taxon>
        <taxon>Lachnospiraceae</taxon>
        <taxon>Pseudobutyrivibrio</taxon>
    </lineage>
</organism>
<dbReference type="InterPro" id="IPR001789">
    <property type="entry name" value="Sig_transdc_resp-reg_receiver"/>
</dbReference>
<dbReference type="PROSITE" id="PS50110">
    <property type="entry name" value="RESPONSE_REGULATORY"/>
    <property type="match status" value="1"/>
</dbReference>
<evidence type="ECO:0000256" key="2">
    <source>
        <dbReference type="ARBA" id="ARBA00022553"/>
    </source>
</evidence>
<dbReference type="PANTHER" id="PTHR44591:SF3">
    <property type="entry name" value="RESPONSE REGULATORY DOMAIN-CONTAINING PROTEIN"/>
    <property type="match status" value="1"/>
</dbReference>
<proteinExistence type="predicted"/>
<evidence type="ECO:0000259" key="5">
    <source>
        <dbReference type="PROSITE" id="PS50110"/>
    </source>
</evidence>
<accession>A0A927UDR0</accession>
<dbReference type="Proteomes" id="UP000766246">
    <property type="component" value="Unassembled WGS sequence"/>
</dbReference>
<comment type="caution">
    <text evidence="6">The sequence shown here is derived from an EMBL/GenBank/DDBJ whole genome shotgun (WGS) entry which is preliminary data.</text>
</comment>
<dbReference type="EMBL" id="SVER01000035">
    <property type="protein sequence ID" value="MBE5920500.1"/>
    <property type="molecule type" value="Genomic_DNA"/>
</dbReference>
<dbReference type="AlphaFoldDB" id="A0A927UDR0"/>
<gene>
    <name evidence="6" type="ORF">E7272_11760</name>
</gene>
<dbReference type="Gene3D" id="3.40.50.2300">
    <property type="match status" value="1"/>
</dbReference>